<protein>
    <recommendedName>
        <fullName evidence="9">Aspartate 1-decarboxylase</fullName>
        <ecNumber evidence="9">4.1.1.11</ecNumber>
    </recommendedName>
    <alternativeName>
        <fullName evidence="9">Aspartate alpha-decarboxylase</fullName>
    </alternativeName>
    <component>
        <recommendedName>
            <fullName evidence="9">Aspartate 1-decarboxylase beta chain</fullName>
        </recommendedName>
    </component>
    <component>
        <recommendedName>
            <fullName evidence="9">Aspartate 1-decarboxylase alpha chain</fullName>
        </recommendedName>
    </component>
</protein>
<dbReference type="EC" id="4.1.1.11" evidence="9"/>
<feature type="binding site" evidence="9">
    <location>
        <position position="53"/>
    </location>
    <ligand>
        <name>substrate</name>
    </ligand>
</feature>
<dbReference type="InterPro" id="IPR003190">
    <property type="entry name" value="Asp_decarbox"/>
</dbReference>
<dbReference type="PANTHER" id="PTHR21012">
    <property type="entry name" value="ASPARTATE 1-DECARBOXYLASE"/>
    <property type="match status" value="1"/>
</dbReference>
<keyword evidence="8 9" id="KW-0670">Pyruvate</keyword>
<dbReference type="Gene3D" id="2.40.40.20">
    <property type="match status" value="1"/>
</dbReference>
<evidence type="ECO:0000256" key="7">
    <source>
        <dbReference type="ARBA" id="ARBA00023270"/>
    </source>
</evidence>
<name>A0A1G6I7Z9_9BACL</name>
<comment type="function">
    <text evidence="9">Catalyzes the pyruvoyl-dependent decarboxylation of aspartate to produce beta-alanine.</text>
</comment>
<accession>A0A1G6I7Z9</accession>
<keyword evidence="1 9" id="KW-0963">Cytoplasm</keyword>
<reference evidence="10 11" key="1">
    <citation type="submission" date="2016-10" db="EMBL/GenBank/DDBJ databases">
        <authorList>
            <person name="de Groot N.N."/>
        </authorList>
    </citation>
    <scope>NUCLEOTIDE SEQUENCE [LARGE SCALE GENOMIC DNA]</scope>
    <source>
        <strain evidence="10 11">DSM 45514</strain>
    </source>
</reference>
<dbReference type="AlphaFoldDB" id="A0A1G6I7Z9"/>
<dbReference type="EMBL" id="FMZA01000002">
    <property type="protein sequence ID" value="SDC02581.1"/>
    <property type="molecule type" value="Genomic_DNA"/>
</dbReference>
<dbReference type="InterPro" id="IPR009010">
    <property type="entry name" value="Asp_de-COase-like_dom_sf"/>
</dbReference>
<comment type="PTM">
    <text evidence="9">Is synthesized initially as an inactive proenzyme, which is activated by self-cleavage at a specific serine bond to produce a beta-subunit with a hydroxyl group at its C-terminus and an alpha-subunit with a pyruvoyl group at its N-terminus.</text>
</comment>
<comment type="similarity">
    <text evidence="9">Belongs to the PanD family.</text>
</comment>
<keyword evidence="7 9" id="KW-0704">Schiff base</keyword>
<evidence type="ECO:0000256" key="5">
    <source>
        <dbReference type="ARBA" id="ARBA00023145"/>
    </source>
</evidence>
<evidence type="ECO:0000256" key="1">
    <source>
        <dbReference type="ARBA" id="ARBA00022490"/>
    </source>
</evidence>
<comment type="cofactor">
    <cofactor evidence="9">
        <name>pyruvate</name>
        <dbReference type="ChEBI" id="CHEBI:15361"/>
    </cofactor>
    <text evidence="9">Binds 1 pyruvoyl group covalently per subunit.</text>
</comment>
<dbReference type="Proteomes" id="UP000199387">
    <property type="component" value="Unassembled WGS sequence"/>
</dbReference>
<evidence type="ECO:0000256" key="6">
    <source>
        <dbReference type="ARBA" id="ARBA00023239"/>
    </source>
</evidence>
<evidence type="ECO:0000256" key="3">
    <source>
        <dbReference type="ARBA" id="ARBA00022793"/>
    </source>
</evidence>
<dbReference type="GO" id="GO:0004068">
    <property type="term" value="F:aspartate 1-decarboxylase activity"/>
    <property type="evidence" value="ECO:0007669"/>
    <property type="project" value="UniProtKB-UniRule"/>
</dbReference>
<dbReference type="PANTHER" id="PTHR21012:SF0">
    <property type="entry name" value="ASPARTATE 1-DECARBOXYLASE"/>
    <property type="match status" value="1"/>
</dbReference>
<dbReference type="NCBIfam" id="TIGR00223">
    <property type="entry name" value="panD"/>
    <property type="match status" value="1"/>
</dbReference>
<sequence length="123" mass="14051">MCKGKIHRARVTTADLEYEGSISIDTRLMRAADIWPFEMVQVTSLQNSIRWKTYAIPSEKEGEIGLNGPPARLFRPGDQVVILSLAMVEEEELKELEPRVVLVDGDNRIVEVIRKNQMIKGWE</sequence>
<dbReference type="SUPFAM" id="SSF50692">
    <property type="entry name" value="ADC-like"/>
    <property type="match status" value="1"/>
</dbReference>
<keyword evidence="11" id="KW-1185">Reference proteome</keyword>
<comment type="subcellular location">
    <subcellularLocation>
        <location evidence="9">Cytoplasm</location>
    </subcellularLocation>
</comment>
<evidence type="ECO:0000256" key="4">
    <source>
        <dbReference type="ARBA" id="ARBA00022813"/>
    </source>
</evidence>
<evidence type="ECO:0000313" key="10">
    <source>
        <dbReference type="EMBL" id="SDC02581.1"/>
    </source>
</evidence>
<feature type="active site" description="Proton donor" evidence="9">
    <location>
        <position position="54"/>
    </location>
</feature>
<keyword evidence="5 9" id="KW-0865">Zymogen</keyword>
<evidence type="ECO:0000313" key="11">
    <source>
        <dbReference type="Proteomes" id="UP000199387"/>
    </source>
</evidence>
<dbReference type="HAMAP" id="MF_00446">
    <property type="entry name" value="PanD"/>
    <property type="match status" value="1"/>
</dbReference>
<comment type="catalytic activity">
    <reaction evidence="9">
        <text>L-aspartate + H(+) = beta-alanine + CO2</text>
        <dbReference type="Rhea" id="RHEA:19497"/>
        <dbReference type="ChEBI" id="CHEBI:15378"/>
        <dbReference type="ChEBI" id="CHEBI:16526"/>
        <dbReference type="ChEBI" id="CHEBI:29991"/>
        <dbReference type="ChEBI" id="CHEBI:57966"/>
        <dbReference type="EC" id="4.1.1.11"/>
    </reaction>
</comment>
<keyword evidence="3 9" id="KW-0210">Decarboxylase</keyword>
<comment type="pathway">
    <text evidence="9">Cofactor biosynthesis; (R)-pantothenate biosynthesis; beta-alanine from L-aspartate: step 1/1.</text>
</comment>
<dbReference type="GO" id="GO:0005829">
    <property type="term" value="C:cytosol"/>
    <property type="evidence" value="ECO:0007669"/>
    <property type="project" value="TreeGrafter"/>
</dbReference>
<feature type="chain" id="PRO_5023397911" description="Aspartate 1-decarboxylase alpha chain" evidence="9">
    <location>
        <begin position="21"/>
        <end position="123"/>
    </location>
</feature>
<keyword evidence="4 9" id="KW-0068">Autocatalytic cleavage</keyword>
<comment type="caution">
    <text evidence="9">Lacks conserved residue(s) required for the propagation of feature annotation.</text>
</comment>
<evidence type="ECO:0000256" key="8">
    <source>
        <dbReference type="ARBA" id="ARBA00023317"/>
    </source>
</evidence>
<feature type="chain" id="PRO_5023397912" description="Aspartate 1-decarboxylase beta chain" evidence="9">
    <location>
        <begin position="1"/>
        <end position="20"/>
    </location>
</feature>
<organism evidence="10 11">
    <name type="scientific">Melghirimyces thermohalophilus</name>
    <dbReference type="NCBI Taxonomy" id="1236220"/>
    <lineage>
        <taxon>Bacteria</taxon>
        <taxon>Bacillati</taxon>
        <taxon>Bacillota</taxon>
        <taxon>Bacilli</taxon>
        <taxon>Bacillales</taxon>
        <taxon>Thermoactinomycetaceae</taxon>
        <taxon>Melghirimyces</taxon>
    </lineage>
</organism>
<keyword evidence="6 9" id="KW-0456">Lyase</keyword>
<evidence type="ECO:0000256" key="9">
    <source>
        <dbReference type="HAMAP-Rule" id="MF_00446"/>
    </source>
</evidence>
<dbReference type="GO" id="GO:0006523">
    <property type="term" value="P:alanine biosynthetic process"/>
    <property type="evidence" value="ECO:0007669"/>
    <property type="project" value="InterPro"/>
</dbReference>
<feature type="modified residue" description="Pyruvic acid (Ser)" evidence="9">
    <location>
        <position position="21"/>
    </location>
</feature>
<gene>
    <name evidence="9" type="primary">panD</name>
    <name evidence="10" type="ORF">SAMN04488112_102104</name>
</gene>
<dbReference type="UniPathway" id="UPA00028">
    <property type="reaction ID" value="UER00002"/>
</dbReference>
<dbReference type="GO" id="GO:0015940">
    <property type="term" value="P:pantothenate biosynthetic process"/>
    <property type="evidence" value="ECO:0007669"/>
    <property type="project" value="UniProtKB-UniRule"/>
</dbReference>
<keyword evidence="2 9" id="KW-0566">Pantothenate biosynthesis</keyword>
<proteinExistence type="inferred from homology"/>
<feature type="active site" description="Schiff-base intermediate with substrate; via pyruvic acid" evidence="9">
    <location>
        <position position="21"/>
    </location>
</feature>
<comment type="subunit">
    <text evidence="9">Heterooctamer of four alpha and four beta subunits.</text>
</comment>
<dbReference type="STRING" id="1236220.SAMN04488112_102104"/>
<dbReference type="Pfam" id="PF02261">
    <property type="entry name" value="Asp_decarbox"/>
    <property type="match status" value="1"/>
</dbReference>
<evidence type="ECO:0000256" key="2">
    <source>
        <dbReference type="ARBA" id="ARBA00022655"/>
    </source>
</evidence>